<dbReference type="PANTHER" id="PTHR13847">
    <property type="entry name" value="SARCOSINE DEHYDROGENASE-RELATED"/>
    <property type="match status" value="1"/>
</dbReference>
<sequence length="439" mass="47130">MVDTSGDIFAGDFKASPYWWDAAAPLICTPDLPEEADLVIVGAGFCGLGAARRALELGVTPVVLDAGPISGGASSRSGAMLSGGQKFLINGTADQLGAELLGALTAAHAEAFDYVQRLAGSGSLGEVLQRSGRLFLAAVPKDLARFAGHARIMSELAGVSARVLGPDDVRQEIDTRHYHGGLLVEAFGGLHPSKFAVALAQDLQQRGAILRSHTKVRAARRDGDRFLVRTSAGDVRARHVLFATNAYTDDAMASVRRRLAPVGSYMIATEAIGREAVDALMPARRMYSDSKRNLWYFRPSPDGERILFGARPGLVPGSPERAAPLLHRFLTRVFPSLAEVRISHAWTGAVAMTRSHLQHIGQRGGCWFAVGCNGSGVGIMPWLGHLAVERMLGTRTTPTVFERLPFGWLPNLAGRPWYVPVAAGAFGFMDWLDRRQAGL</sequence>
<organism evidence="3 4">
    <name type="scientific">Chelatococcus asaccharovorans</name>
    <dbReference type="NCBI Taxonomy" id="28210"/>
    <lineage>
        <taxon>Bacteria</taxon>
        <taxon>Pseudomonadati</taxon>
        <taxon>Pseudomonadota</taxon>
        <taxon>Alphaproteobacteria</taxon>
        <taxon>Hyphomicrobiales</taxon>
        <taxon>Chelatococcaceae</taxon>
        <taxon>Chelatococcus</taxon>
    </lineage>
</organism>
<accession>A0A2V3UGH5</accession>
<evidence type="ECO:0000313" key="3">
    <source>
        <dbReference type="EMBL" id="PXW64472.1"/>
    </source>
</evidence>
<comment type="caution">
    <text evidence="3">The sequence shown here is derived from an EMBL/GenBank/DDBJ whole genome shotgun (WGS) entry which is preliminary data.</text>
</comment>
<dbReference type="Gene3D" id="3.50.50.60">
    <property type="entry name" value="FAD/NAD(P)-binding domain"/>
    <property type="match status" value="1"/>
</dbReference>
<dbReference type="SUPFAM" id="SSF51905">
    <property type="entry name" value="FAD/NAD(P)-binding domain"/>
    <property type="match status" value="1"/>
</dbReference>
<dbReference type="GO" id="GO:0016491">
    <property type="term" value="F:oxidoreductase activity"/>
    <property type="evidence" value="ECO:0007669"/>
    <property type="project" value="UniProtKB-KW"/>
</dbReference>
<gene>
    <name evidence="3" type="ORF">C7450_101227</name>
</gene>
<dbReference type="InterPro" id="IPR036188">
    <property type="entry name" value="FAD/NAD-bd_sf"/>
</dbReference>
<dbReference type="Proteomes" id="UP000248021">
    <property type="component" value="Unassembled WGS sequence"/>
</dbReference>
<name>A0A2V3UGH5_9HYPH</name>
<reference evidence="3 4" key="1">
    <citation type="submission" date="2018-05" db="EMBL/GenBank/DDBJ databases">
        <title>Genomic Encyclopedia of Type Strains, Phase IV (KMG-IV): sequencing the most valuable type-strain genomes for metagenomic binning, comparative biology and taxonomic classification.</title>
        <authorList>
            <person name="Goeker M."/>
        </authorList>
    </citation>
    <scope>NUCLEOTIDE SEQUENCE [LARGE SCALE GENOMIC DNA]</scope>
    <source>
        <strain evidence="3 4">DSM 6462</strain>
    </source>
</reference>
<dbReference type="Pfam" id="PF01266">
    <property type="entry name" value="DAO"/>
    <property type="match status" value="1"/>
</dbReference>
<dbReference type="EMBL" id="QJJK01000001">
    <property type="protein sequence ID" value="PXW64472.1"/>
    <property type="molecule type" value="Genomic_DNA"/>
</dbReference>
<dbReference type="GO" id="GO:0005737">
    <property type="term" value="C:cytoplasm"/>
    <property type="evidence" value="ECO:0007669"/>
    <property type="project" value="TreeGrafter"/>
</dbReference>
<feature type="domain" description="FAD dependent oxidoreductase" evidence="2">
    <location>
        <begin position="37"/>
        <end position="390"/>
    </location>
</feature>
<evidence type="ECO:0000256" key="1">
    <source>
        <dbReference type="ARBA" id="ARBA00023002"/>
    </source>
</evidence>
<dbReference type="RefSeq" id="WP_170146993.1">
    <property type="nucleotide sequence ID" value="NZ_JAHBRY010000001.1"/>
</dbReference>
<evidence type="ECO:0000313" key="4">
    <source>
        <dbReference type="Proteomes" id="UP000248021"/>
    </source>
</evidence>
<protein>
    <submittedName>
        <fullName evidence="3">Glycine/D-amino acid oxidase-like deaminating enzyme</fullName>
    </submittedName>
</protein>
<evidence type="ECO:0000259" key="2">
    <source>
        <dbReference type="Pfam" id="PF01266"/>
    </source>
</evidence>
<dbReference type="PANTHER" id="PTHR13847:SF281">
    <property type="entry name" value="FAD DEPENDENT OXIDOREDUCTASE DOMAIN-CONTAINING PROTEIN"/>
    <property type="match status" value="1"/>
</dbReference>
<proteinExistence type="predicted"/>
<dbReference type="InterPro" id="IPR006076">
    <property type="entry name" value="FAD-dep_OxRdtase"/>
</dbReference>
<keyword evidence="4" id="KW-1185">Reference proteome</keyword>
<dbReference type="Gene3D" id="3.30.9.10">
    <property type="entry name" value="D-Amino Acid Oxidase, subunit A, domain 2"/>
    <property type="match status" value="1"/>
</dbReference>
<keyword evidence="1" id="KW-0560">Oxidoreductase</keyword>
<dbReference type="AlphaFoldDB" id="A0A2V3UGH5"/>